<accession>A0A9Y1BSK8</accession>
<dbReference type="AlphaFoldDB" id="A0A9Y1BSK8"/>
<dbReference type="EMBL" id="CP084167">
    <property type="protein sequence ID" value="UJG44332.1"/>
    <property type="molecule type" value="Genomic_DNA"/>
</dbReference>
<dbReference type="Proteomes" id="UP001200513">
    <property type="component" value="Chromosome"/>
</dbReference>
<name>A0A9Y1BSK8_9ARCH</name>
<evidence type="ECO:0008006" key="2">
    <source>
        <dbReference type="Google" id="ProtNLM"/>
    </source>
</evidence>
<protein>
    <recommendedName>
        <fullName evidence="2">PepSY domain-containing protein</fullName>
    </recommendedName>
</protein>
<proteinExistence type="predicted"/>
<reference evidence="1" key="1">
    <citation type="journal article" date="2022" name="Nat. Microbiol.">
        <title>Unique mobile elements and scalable gene flow at the prokaryote-eukaryote boundary revealed by circularized Asgard archaea genomes.</title>
        <authorList>
            <person name="Wu F."/>
            <person name="Speth D.R."/>
            <person name="Philosof A."/>
            <person name="Cremiere A."/>
            <person name="Narayanan A."/>
            <person name="Barco R.A."/>
            <person name="Connon S.A."/>
            <person name="Amend J.P."/>
            <person name="Antoshechkin I.A."/>
            <person name="Orphan V.J."/>
        </authorList>
    </citation>
    <scope>NUCLEOTIDE SEQUENCE</scope>
    <source>
        <strain evidence="1">PR6</strain>
    </source>
</reference>
<gene>
    <name evidence="1" type="ORF">K9W46_03915</name>
</gene>
<sequence length="492" mass="57664">MNLKQKILVTAFMSLFISSIAIGIVVGTNAKKNKELPPVFINNEKGNDENNLDNTGYTEYNDTIPAKLTEEQVKNIAKSDPIIQEFLSNYSSVEEYCYYDGFGYWYVEFYADDWMSYAYAIVEDNNGEVVESEAFYYSDESNLTEEQVIAIALENEEVKNFIEQNPEYEVYAYYDFYQYWFVDFYDDYYFSWCTVTIDDITGAIVDVYSSKDIYNTTLTPQEVVEIALTDPDVQTFVTNNPDYEVYVYLMDWFYCYDEEFGDNMTVPEVGEINDNHGDDGTNTTETVDTENGEIGYPIDYSTNVTWVVGFYNYNYTDWIELYIDDTTGEIIDKLMTTPAIHTEEEIKAIVLDLPEVQEFLANVDDTEMYIWYDGFGYWYIDIYSSFSWEAYLFAEIDDITGEVIYLEYYIPEPPLHTEQEVEEFVLTLPEVQQFIQDNLDYELWISFSYGYWYVELYSDDNGGLWIEIIDDNGNGGLEVTYLEFFDYADIEF</sequence>
<organism evidence="1">
    <name type="scientific">Candidatus Heimdallarchaeum endolithica</name>
    <dbReference type="NCBI Taxonomy" id="2876572"/>
    <lineage>
        <taxon>Archaea</taxon>
        <taxon>Promethearchaeati</taxon>
        <taxon>Candidatus Heimdallarchaeota</taxon>
        <taxon>Candidatus Heimdallarchaeia (ex Rinke et al. 2021) (nom. nud.)</taxon>
        <taxon>Candidatus Heimdallarchaeales</taxon>
        <taxon>Candidatus Heimdallarchaeaceae</taxon>
        <taxon>Candidatus Heimdallarchaeum</taxon>
    </lineage>
</organism>
<evidence type="ECO:0000313" key="1">
    <source>
        <dbReference type="EMBL" id="UJG44332.1"/>
    </source>
</evidence>